<sequence length="341" mass="37321">MRKTLVALLLAAAGTLAHAEALLKDGHPQNYTVVKGDTLWDIAGKFLTLPWKWPEIWHANPQVKNPHLIYPGDTLSLVYVDGKPQLMLNRGSDRGTIKLTPGVRVTPIAEAIPTIPLDKINAFLISNRIVNSQAEFENAPYILAGNQESVVNAAGDRIFARGQFAEADKRYGIFRPGKTYTDPVTGEFLGINADDIATAEKLDTDGDIATLVLMRTTQETRLGDRLMPNEERGVTSIFQPSEPSLPIDGVILDVPRGVTQIGAMDVVTLNKGSQDGLSEGNVLAIMKAGERVRDVVTGEFLHVPDQQAGFLMVFRAYDRLSYALVLKANRQLSINDRVVNP</sequence>
<dbReference type="InterPro" id="IPR018392">
    <property type="entry name" value="LysM"/>
</dbReference>
<dbReference type="STRING" id="1429083.GCA_001885685_02442"/>
<dbReference type="SMART" id="SM00257">
    <property type="entry name" value="LysM"/>
    <property type="match status" value="1"/>
</dbReference>
<evidence type="ECO:0000259" key="2">
    <source>
        <dbReference type="PROSITE" id="PS51782"/>
    </source>
</evidence>
<keyword evidence="1" id="KW-0732">Signal</keyword>
<accession>A0A1H7F551</accession>
<dbReference type="PANTHER" id="PTHR34700:SF4">
    <property type="entry name" value="PHAGE-LIKE ELEMENT PBSX PROTEIN XKDP"/>
    <property type="match status" value="1"/>
</dbReference>
<evidence type="ECO:0000313" key="3">
    <source>
        <dbReference type="EMBL" id="SEK21219.1"/>
    </source>
</evidence>
<organism evidence="3 4">
    <name type="scientific">Atopomonas hussainii</name>
    <dbReference type="NCBI Taxonomy" id="1429083"/>
    <lineage>
        <taxon>Bacteria</taxon>
        <taxon>Pseudomonadati</taxon>
        <taxon>Pseudomonadota</taxon>
        <taxon>Gammaproteobacteria</taxon>
        <taxon>Pseudomonadales</taxon>
        <taxon>Pseudomonadaceae</taxon>
        <taxon>Atopomonas</taxon>
    </lineage>
</organism>
<dbReference type="InterPro" id="IPR036779">
    <property type="entry name" value="LysM_dom_sf"/>
</dbReference>
<dbReference type="Proteomes" id="UP000185766">
    <property type="component" value="Unassembled WGS sequence"/>
</dbReference>
<name>A0A1H7F551_9GAMM</name>
<proteinExistence type="predicted"/>
<dbReference type="EMBL" id="FOAS01000001">
    <property type="protein sequence ID" value="SEK21219.1"/>
    <property type="molecule type" value="Genomic_DNA"/>
</dbReference>
<keyword evidence="4" id="KW-1185">Reference proteome</keyword>
<protein>
    <submittedName>
        <fullName evidence="3">LysM domain-containing protein</fullName>
    </submittedName>
</protein>
<feature type="chain" id="PRO_5010242049" evidence="1">
    <location>
        <begin position="20"/>
        <end position="341"/>
    </location>
</feature>
<dbReference type="InterPro" id="IPR052196">
    <property type="entry name" value="Bact_Kbp"/>
</dbReference>
<feature type="domain" description="LysM" evidence="2">
    <location>
        <begin position="29"/>
        <end position="77"/>
    </location>
</feature>
<dbReference type="SUPFAM" id="SSF54106">
    <property type="entry name" value="LysM domain"/>
    <property type="match status" value="1"/>
</dbReference>
<dbReference type="CDD" id="cd00118">
    <property type="entry name" value="LysM"/>
    <property type="match status" value="1"/>
</dbReference>
<dbReference type="PANTHER" id="PTHR34700">
    <property type="entry name" value="POTASSIUM BINDING PROTEIN KBP"/>
    <property type="match status" value="1"/>
</dbReference>
<dbReference type="RefSeq" id="WP_074864060.1">
    <property type="nucleotide sequence ID" value="NZ_FOAS01000001.1"/>
</dbReference>
<dbReference type="Gene3D" id="3.10.350.10">
    <property type="entry name" value="LysM domain"/>
    <property type="match status" value="1"/>
</dbReference>
<feature type="signal peptide" evidence="1">
    <location>
        <begin position="1"/>
        <end position="19"/>
    </location>
</feature>
<dbReference type="AlphaFoldDB" id="A0A1H7F551"/>
<dbReference type="Pfam" id="PF01476">
    <property type="entry name" value="LysM"/>
    <property type="match status" value="1"/>
</dbReference>
<evidence type="ECO:0000313" key="4">
    <source>
        <dbReference type="Proteomes" id="UP000185766"/>
    </source>
</evidence>
<evidence type="ECO:0000256" key="1">
    <source>
        <dbReference type="SAM" id="SignalP"/>
    </source>
</evidence>
<gene>
    <name evidence="3" type="ORF">SAMN05216214_101113</name>
</gene>
<dbReference type="PROSITE" id="PS51782">
    <property type="entry name" value="LYSM"/>
    <property type="match status" value="1"/>
</dbReference>
<reference evidence="3 4" key="1">
    <citation type="submission" date="2016-10" db="EMBL/GenBank/DDBJ databases">
        <authorList>
            <person name="de Groot N.N."/>
        </authorList>
    </citation>
    <scope>NUCLEOTIDE SEQUENCE [LARGE SCALE GENOMIC DNA]</scope>
    <source>
        <strain evidence="3 4">JCM 19513</strain>
    </source>
</reference>